<evidence type="ECO:0000256" key="2">
    <source>
        <dbReference type="ARBA" id="ARBA00020035"/>
    </source>
</evidence>
<dbReference type="GO" id="GO:0000166">
    <property type="term" value="F:nucleotide binding"/>
    <property type="evidence" value="ECO:0007669"/>
    <property type="project" value="UniProtKB-KW"/>
</dbReference>
<protein>
    <recommendedName>
        <fullName evidence="2 8">RNA-directed RNA polymerase catalytic subunit</fullName>
        <ecNumber evidence="1 8">2.7.7.48</ecNumber>
    </recommendedName>
</protein>
<evidence type="ECO:0000256" key="4">
    <source>
        <dbReference type="ARBA" id="ARBA00022679"/>
    </source>
</evidence>
<name>A0A097F2U4_9ORTO</name>
<reference evidence="10 11" key="1">
    <citation type="submission" date="2014-09" db="EMBL/GenBank/DDBJ databases">
        <title>Biological and Genetic Characterization of C/Victoria/2/2012, a Contemporary Human Influenza C virus.</title>
        <authorList>
            <person name="Liu R."/>
            <person name="Hause B.M."/>
            <person name="Li F."/>
        </authorList>
    </citation>
    <scope>NUCLEOTIDE SEQUENCE [LARGE SCALE GENOMIC DNA]</scope>
    <source>
        <strain evidence="10">C/Victoria/2/2012</strain>
    </source>
</reference>
<keyword evidence="3 8" id="KW-0696">RNA-directed RNA polymerase</keyword>
<evidence type="ECO:0000256" key="5">
    <source>
        <dbReference type="ARBA" id="ARBA00022695"/>
    </source>
</evidence>
<dbReference type="InterPro" id="IPR001407">
    <property type="entry name" value="RNA_pol_PB1_influenza"/>
</dbReference>
<evidence type="ECO:0000313" key="11">
    <source>
        <dbReference type="Proteomes" id="UP000123989"/>
    </source>
</evidence>
<keyword evidence="6" id="KW-0547">Nucleotide-binding</keyword>
<dbReference type="PROSITE" id="PS50525">
    <property type="entry name" value="RDRP_SSRNA_NEG_SEG"/>
    <property type="match status" value="1"/>
</dbReference>
<dbReference type="Gene3D" id="6.10.140.720">
    <property type="match status" value="1"/>
</dbReference>
<dbReference type="Pfam" id="PF00602">
    <property type="entry name" value="Flu_PB1"/>
    <property type="match status" value="1"/>
</dbReference>
<keyword evidence="4" id="KW-0808">Transferase</keyword>
<dbReference type="PIRSF" id="PIRSF000827">
    <property type="entry name" value="RdRPol_OMV"/>
    <property type="match status" value="1"/>
</dbReference>
<feature type="domain" description="RdRp catalytic" evidence="9">
    <location>
        <begin position="292"/>
        <end position="484"/>
    </location>
</feature>
<evidence type="ECO:0000256" key="1">
    <source>
        <dbReference type="ARBA" id="ARBA00012494"/>
    </source>
</evidence>
<accession>A0A097F2U4</accession>
<evidence type="ECO:0000259" key="9">
    <source>
        <dbReference type="PROSITE" id="PS50525"/>
    </source>
</evidence>
<sequence length="754" mass="86013">MEINPYLMFLNNDVTSLISTTYPYTGPPPMSHGSSTKYTLETIKRTYDYSRTSVEKTSEVFNIPRRKFCNCLEDKNELVKPTGNVDIGSLLGLAEMMEKRMGEGFFKHCVMEAETEILKMHFSRLTEGRQTYDWTSERNMPAATALQLTVDAIKETEGPFKGTTMLEYCNKMIEMLDWKEVKFRKVKTMVRREKDKRSGKEIKTKVPVMGIDSIKHDEFLIRALTINTMAKDGERGKLQRRAIATPGMIVRPFSKIVETVAQKICEKLKESGLPVGGNEKKAKLKTTVTSLNARMNSDQFAVNITGDNSKWNECQQPEAYLALLAYITKDSSDLMKDLCSVAPVLFCNKFVKLGQGIRLSNKRKTKEVIVKAEKMGKYKNLMREEYKNLFEPLEKYIQKDVCFLPGGMLMGMFNMLSTVLGVSTLCYMDEELKAKGCFWTGLQSSDDFVLFAVASNWSNIHWTIRRFNAVCKLIGINMSLEKSYGSLPELFEFTSMFFDGEFVSNLAMELPAFTTAGINEGVDFTAAMSIIKTNMINNSLSPSTALMALRICLQEFRATYRVHPWDSRVKGGRMKIINEFIKTIENKDGLLIADGGKLMNNISTLHIPEEVLKFEKMDEQYRNRVFNPKNPFTNFDKTIDIFRAHGPIRVEENEAVVSTHSFKTRANRTLLNTDMRAMMAEEKRYQMVCDMFKSVFESADINPPIGAMSIGEAIEEKLLERAKMKRDIGAIEDSEYEEIKDIIRDAKKARIESR</sequence>
<dbReference type="InterPro" id="IPR007099">
    <property type="entry name" value="RNA-dir_pol_NSvirus"/>
</dbReference>
<evidence type="ECO:0000256" key="8">
    <source>
        <dbReference type="RuleBase" id="RU004330"/>
    </source>
</evidence>
<evidence type="ECO:0000256" key="6">
    <source>
        <dbReference type="ARBA" id="ARBA00022741"/>
    </source>
</evidence>
<dbReference type="GO" id="GO:0003968">
    <property type="term" value="F:RNA-directed RNA polymerase activity"/>
    <property type="evidence" value="ECO:0007669"/>
    <property type="project" value="UniProtKB-KW"/>
</dbReference>
<dbReference type="GO" id="GO:0003723">
    <property type="term" value="F:RNA binding"/>
    <property type="evidence" value="ECO:0007669"/>
    <property type="project" value="InterPro"/>
</dbReference>
<dbReference type="GO" id="GO:0039694">
    <property type="term" value="P:viral RNA genome replication"/>
    <property type="evidence" value="ECO:0007669"/>
    <property type="project" value="InterPro"/>
</dbReference>
<keyword evidence="5" id="KW-0548">Nucleotidyltransferase</keyword>
<dbReference type="Proteomes" id="UP000123989">
    <property type="component" value="Genome"/>
</dbReference>
<evidence type="ECO:0000313" key="10">
    <source>
        <dbReference type="EMBL" id="AIT16760.1"/>
    </source>
</evidence>
<organism evidence="10 11">
    <name type="scientific">Influenza C virus</name>
    <name type="common">C/Victoria/2/2012</name>
    <dbReference type="NCBI Taxonomy" id="1544324"/>
    <lineage>
        <taxon>Viruses</taxon>
        <taxon>Riboviria</taxon>
        <taxon>Orthornavirae</taxon>
        <taxon>Negarnaviricota</taxon>
        <taxon>Polyploviricotina</taxon>
        <taxon>Insthoviricetes</taxon>
        <taxon>Articulavirales</taxon>
        <taxon>Orthomyxoviridae</taxon>
        <taxon>Gammainfluenzavirus</taxon>
        <taxon>Gammainfluenzavirus influenzae</taxon>
        <taxon>Influenza C virus</taxon>
    </lineage>
</organism>
<evidence type="ECO:0000256" key="7">
    <source>
        <dbReference type="ARBA" id="ARBA00022953"/>
    </source>
</evidence>
<evidence type="ECO:0000256" key="3">
    <source>
        <dbReference type="ARBA" id="ARBA00022484"/>
    </source>
</evidence>
<keyword evidence="7" id="KW-0693">Viral RNA replication</keyword>
<dbReference type="EMBL" id="KM504278">
    <property type="protein sequence ID" value="AIT16760.1"/>
    <property type="molecule type" value="Viral_cRNA"/>
</dbReference>
<proteinExistence type="predicted"/>
<comment type="catalytic activity">
    <reaction evidence="8">
        <text>RNA(n) + a ribonucleoside 5'-triphosphate = RNA(n+1) + diphosphate</text>
        <dbReference type="Rhea" id="RHEA:21248"/>
        <dbReference type="Rhea" id="RHEA-COMP:14527"/>
        <dbReference type="Rhea" id="RHEA-COMP:17342"/>
        <dbReference type="ChEBI" id="CHEBI:33019"/>
        <dbReference type="ChEBI" id="CHEBI:61557"/>
        <dbReference type="ChEBI" id="CHEBI:140395"/>
        <dbReference type="EC" id="2.7.7.48"/>
    </reaction>
</comment>
<dbReference type="EC" id="2.7.7.48" evidence="1 8"/>